<name>A0A7W5Z5Q2_9HYPH</name>
<dbReference type="PROSITE" id="PS50931">
    <property type="entry name" value="HTH_LYSR"/>
    <property type="match status" value="1"/>
</dbReference>
<dbReference type="GO" id="GO:0043565">
    <property type="term" value="F:sequence-specific DNA binding"/>
    <property type="evidence" value="ECO:0007669"/>
    <property type="project" value="TreeGrafter"/>
</dbReference>
<accession>A0A7W5Z5Q2</accession>
<dbReference type="InterPro" id="IPR005119">
    <property type="entry name" value="LysR_subst-bd"/>
</dbReference>
<keyword evidence="4" id="KW-0804">Transcription</keyword>
<dbReference type="SUPFAM" id="SSF46785">
    <property type="entry name" value="Winged helix' DNA-binding domain"/>
    <property type="match status" value="1"/>
</dbReference>
<sequence>MRNLNDFLLFVQVVERGGFTAASRALKIPKSTLSHRVMHLETELGVRLLTRSSRYVGLTDVGRDFYRHAVAMLREAEMAETVVRQRISEPIGVVRCTASIATTQFALASIITDFLLKFPKVDIVCHSTNRDVDIVSENFDVAVRAHSDPLPDSNLVQRSLVTMEWHLFGGTTYLERYGEPTTPHDLQAHSALLMSRSSAPAAWHLRHVRDARAEYSAPISPRIASNDMLSLQRAAIMGLGIVALPSYVCHEAVQSGTLRRVLPEWTAGVGSMTALFPSRQGLLPSVRAFLDHLIAEVPKLALDNTGAQKFISNAMSTN</sequence>
<protein>
    <submittedName>
        <fullName evidence="6">DNA-binding transcriptional LysR family regulator</fullName>
    </submittedName>
</protein>
<evidence type="ECO:0000256" key="3">
    <source>
        <dbReference type="ARBA" id="ARBA00023125"/>
    </source>
</evidence>
<evidence type="ECO:0000259" key="5">
    <source>
        <dbReference type="PROSITE" id="PS50931"/>
    </source>
</evidence>
<dbReference type="GO" id="GO:0003700">
    <property type="term" value="F:DNA-binding transcription factor activity"/>
    <property type="evidence" value="ECO:0007669"/>
    <property type="project" value="InterPro"/>
</dbReference>
<dbReference type="InterPro" id="IPR058163">
    <property type="entry name" value="LysR-type_TF_proteobact-type"/>
</dbReference>
<dbReference type="Gene3D" id="1.10.10.10">
    <property type="entry name" value="Winged helix-like DNA-binding domain superfamily/Winged helix DNA-binding domain"/>
    <property type="match status" value="1"/>
</dbReference>
<dbReference type="PANTHER" id="PTHR30537">
    <property type="entry name" value="HTH-TYPE TRANSCRIPTIONAL REGULATOR"/>
    <property type="match status" value="1"/>
</dbReference>
<dbReference type="Proteomes" id="UP000537592">
    <property type="component" value="Unassembled WGS sequence"/>
</dbReference>
<keyword evidence="2" id="KW-0805">Transcription regulation</keyword>
<evidence type="ECO:0000256" key="4">
    <source>
        <dbReference type="ARBA" id="ARBA00023163"/>
    </source>
</evidence>
<reference evidence="6 7" key="1">
    <citation type="submission" date="2020-08" db="EMBL/GenBank/DDBJ databases">
        <title>Genomic Encyclopedia of Type Strains, Phase IV (KMG-IV): sequencing the most valuable type-strain genomes for metagenomic binning, comparative biology and taxonomic classification.</title>
        <authorList>
            <person name="Goeker M."/>
        </authorList>
    </citation>
    <scope>NUCLEOTIDE SEQUENCE [LARGE SCALE GENOMIC DNA]</scope>
    <source>
        <strain evidence="6 7">DSM 28760</strain>
    </source>
</reference>
<dbReference type="AlphaFoldDB" id="A0A7W5Z5Q2"/>
<proteinExistence type="inferred from homology"/>
<dbReference type="InterPro" id="IPR036388">
    <property type="entry name" value="WH-like_DNA-bd_sf"/>
</dbReference>
<evidence type="ECO:0000256" key="1">
    <source>
        <dbReference type="ARBA" id="ARBA00009437"/>
    </source>
</evidence>
<comment type="similarity">
    <text evidence="1">Belongs to the LysR transcriptional regulatory family.</text>
</comment>
<dbReference type="FunFam" id="1.10.10.10:FF:000001">
    <property type="entry name" value="LysR family transcriptional regulator"/>
    <property type="match status" value="1"/>
</dbReference>
<dbReference type="Pfam" id="PF03466">
    <property type="entry name" value="LysR_substrate"/>
    <property type="match status" value="1"/>
</dbReference>
<gene>
    <name evidence="6" type="ORF">FHS81_002757</name>
</gene>
<keyword evidence="3 6" id="KW-0238">DNA-binding</keyword>
<dbReference type="InterPro" id="IPR000847">
    <property type="entry name" value="LysR_HTH_N"/>
</dbReference>
<dbReference type="EMBL" id="JACICC010000007">
    <property type="protein sequence ID" value="MBB3810655.1"/>
    <property type="molecule type" value="Genomic_DNA"/>
</dbReference>
<evidence type="ECO:0000313" key="6">
    <source>
        <dbReference type="EMBL" id="MBB3810655.1"/>
    </source>
</evidence>
<dbReference type="SUPFAM" id="SSF53850">
    <property type="entry name" value="Periplasmic binding protein-like II"/>
    <property type="match status" value="1"/>
</dbReference>
<keyword evidence="7" id="KW-1185">Reference proteome</keyword>
<dbReference type="RefSeq" id="WP_183753805.1">
    <property type="nucleotide sequence ID" value="NZ_JACICC010000007.1"/>
</dbReference>
<dbReference type="Pfam" id="PF00126">
    <property type="entry name" value="HTH_1"/>
    <property type="match status" value="1"/>
</dbReference>
<feature type="domain" description="HTH lysR-type" evidence="5">
    <location>
        <begin position="1"/>
        <end position="59"/>
    </location>
</feature>
<evidence type="ECO:0000313" key="7">
    <source>
        <dbReference type="Proteomes" id="UP000537592"/>
    </source>
</evidence>
<evidence type="ECO:0000256" key="2">
    <source>
        <dbReference type="ARBA" id="ARBA00023015"/>
    </source>
</evidence>
<dbReference type="PANTHER" id="PTHR30537:SF31">
    <property type="entry name" value="TRANSCRIPTIONAL REGULATOR, LYSR FAMILY"/>
    <property type="match status" value="1"/>
</dbReference>
<dbReference type="GO" id="GO:0006351">
    <property type="term" value="P:DNA-templated transcription"/>
    <property type="evidence" value="ECO:0007669"/>
    <property type="project" value="TreeGrafter"/>
</dbReference>
<comment type="caution">
    <text evidence="6">The sequence shown here is derived from an EMBL/GenBank/DDBJ whole genome shotgun (WGS) entry which is preliminary data.</text>
</comment>
<dbReference type="InterPro" id="IPR036390">
    <property type="entry name" value="WH_DNA-bd_sf"/>
</dbReference>
<dbReference type="Gene3D" id="3.40.190.290">
    <property type="match status" value="1"/>
</dbReference>
<organism evidence="6 7">
    <name type="scientific">Pseudochelatococcus contaminans</name>
    <dbReference type="NCBI Taxonomy" id="1538103"/>
    <lineage>
        <taxon>Bacteria</taxon>
        <taxon>Pseudomonadati</taxon>
        <taxon>Pseudomonadota</taxon>
        <taxon>Alphaproteobacteria</taxon>
        <taxon>Hyphomicrobiales</taxon>
        <taxon>Chelatococcaceae</taxon>
        <taxon>Pseudochelatococcus</taxon>
    </lineage>
</organism>